<feature type="region of interest" description="Disordered" evidence="1">
    <location>
        <begin position="576"/>
        <end position="719"/>
    </location>
</feature>
<feature type="region of interest" description="Disordered" evidence="1">
    <location>
        <begin position="82"/>
        <end position="119"/>
    </location>
</feature>
<dbReference type="AlphaFoldDB" id="A0A317NLH4"/>
<reference evidence="2 3" key="1">
    <citation type="submission" date="2018-05" db="EMBL/GenBank/DDBJ databases">
        <title>Genomic Encyclopedia of Type Strains, Phase IV (KMG-IV): sequencing the most valuable type-strain genomes for metagenomic binning, comparative biology and taxonomic classification.</title>
        <authorList>
            <person name="Goeker M."/>
        </authorList>
    </citation>
    <scope>NUCLEOTIDE SEQUENCE [LARGE SCALE GENOMIC DNA]</scope>
    <source>
        <strain evidence="2 3">DSM 44717</strain>
    </source>
</reference>
<comment type="caution">
    <text evidence="2">The sequence shown here is derived from an EMBL/GenBank/DDBJ whole genome shotgun (WGS) entry which is preliminary data.</text>
</comment>
<feature type="compositionally biased region" description="Basic and acidic residues" evidence="1">
    <location>
        <begin position="629"/>
        <end position="657"/>
    </location>
</feature>
<evidence type="ECO:0000256" key="1">
    <source>
        <dbReference type="SAM" id="MobiDB-lite"/>
    </source>
</evidence>
<feature type="region of interest" description="Disordered" evidence="1">
    <location>
        <begin position="387"/>
        <end position="525"/>
    </location>
</feature>
<organism evidence="2 3">
    <name type="scientific">Nocardia neocaledoniensis</name>
    <dbReference type="NCBI Taxonomy" id="236511"/>
    <lineage>
        <taxon>Bacteria</taxon>
        <taxon>Bacillati</taxon>
        <taxon>Actinomycetota</taxon>
        <taxon>Actinomycetes</taxon>
        <taxon>Mycobacteriales</taxon>
        <taxon>Nocardiaceae</taxon>
        <taxon>Nocardia</taxon>
    </lineage>
</organism>
<feature type="compositionally biased region" description="Low complexity" evidence="1">
    <location>
        <begin position="658"/>
        <end position="669"/>
    </location>
</feature>
<feature type="region of interest" description="Disordered" evidence="1">
    <location>
        <begin position="1"/>
        <end position="59"/>
    </location>
</feature>
<evidence type="ECO:0000313" key="3">
    <source>
        <dbReference type="Proteomes" id="UP000246410"/>
    </source>
</evidence>
<evidence type="ECO:0000313" key="2">
    <source>
        <dbReference type="EMBL" id="PWV76301.1"/>
    </source>
</evidence>
<proteinExistence type="predicted"/>
<feature type="compositionally biased region" description="Basic residues" evidence="1">
    <location>
        <begin position="582"/>
        <end position="597"/>
    </location>
</feature>
<gene>
    <name evidence="2" type="ORF">DFR69_104404</name>
</gene>
<name>A0A317NLH4_9NOCA</name>
<accession>A0A317NLH4</accession>
<keyword evidence="3" id="KW-1185">Reference proteome</keyword>
<feature type="compositionally biased region" description="Basic residues" evidence="1">
    <location>
        <begin position="443"/>
        <end position="460"/>
    </location>
</feature>
<dbReference type="EMBL" id="QGTL01000004">
    <property type="protein sequence ID" value="PWV76301.1"/>
    <property type="molecule type" value="Genomic_DNA"/>
</dbReference>
<feature type="region of interest" description="Disordered" evidence="1">
    <location>
        <begin position="225"/>
        <end position="298"/>
    </location>
</feature>
<feature type="compositionally biased region" description="Low complexity" evidence="1">
    <location>
        <begin position="241"/>
        <end position="256"/>
    </location>
</feature>
<sequence>MPRRSPPHRTDSPLPAARAAAACRRRTRSAPVAESHRTARHAAARAPPAAVPDLPGLPARIHRTAPRPQAAAAVRACAAAGHRSHPNHPAYQAPGSAYRADGRRDPPAAKATRAQRWATGPDTRRIRHGRRNATAARAAAAGIPPTARPNPTPAVAPDQAAAVEIRPIAQLNPVRAVAVDRAAAAGTRPIAQLNPVRAVAVDRAAAAGTRPTVRPNRAHAVVAVRGGAARTRHSVRPSPVPAARAGRGAAGSRPPVLRIGAVGRWHPASDAGRRADHRRRPPAVGGGADRQRPPPGVRFALDTVPRRLVPGEVSAPESDRRTATCTGWSRCRRGTVEPQRLAVNGPAVHRRPACDRAVVRRIPAPVGWSRRRRRAVRGRIGCRRRARGWAGPRRPGCTRAEHGASARVVPPSPGAPVGPGVAGEIHRTAPHRTRGGAVVRDARPRRKARSGWSRRRRRTRGGPGGARLRASDRPAGRLRQGAAGAGGGTHRTGPLTRAPGAGAGPGVAGTAARRNGRQCRGGSVSATPLADRAAVRAEVHPIGLAAARDPVGSSRVRRNGTYRLVARCRREESYGRNFRSVGSRRAKTSRRAGRSGTHRPGGPARAVRVLRGGRKRDVGPRRKHRRHRDRADSARADHHRGPAHQADRAWADERRAPPADVAARTAHPAATRRRRVPRPSSRAPTARRARGAAPVRRDHRRGRADERNHRRPSCLLYPA</sequence>
<feature type="compositionally biased region" description="Low complexity" evidence="1">
    <location>
        <begin position="491"/>
        <end position="500"/>
    </location>
</feature>
<feature type="compositionally biased region" description="Low complexity" evidence="1">
    <location>
        <begin position="388"/>
        <end position="397"/>
    </location>
</feature>
<dbReference type="Proteomes" id="UP000246410">
    <property type="component" value="Unassembled WGS sequence"/>
</dbReference>
<protein>
    <submittedName>
        <fullName evidence="2">Uncharacterized protein</fullName>
    </submittedName>
</protein>